<evidence type="ECO:0000256" key="3">
    <source>
        <dbReference type="PROSITE-ProRule" id="PRU00284"/>
    </source>
</evidence>
<name>A0A0J9CBC9_9FIRM</name>
<dbReference type="GO" id="GO:0006935">
    <property type="term" value="P:chemotaxis"/>
    <property type="evidence" value="ECO:0007669"/>
    <property type="project" value="UniProtKB-KW"/>
</dbReference>
<dbReference type="OrthoDB" id="9814363at2"/>
<dbReference type="InterPro" id="IPR051310">
    <property type="entry name" value="MCP_chemotaxis"/>
</dbReference>
<accession>A0A0J9CBC9</accession>
<dbReference type="GO" id="GO:0007165">
    <property type="term" value="P:signal transduction"/>
    <property type="evidence" value="ECO:0007669"/>
    <property type="project" value="UniProtKB-KW"/>
</dbReference>
<dbReference type="Gene3D" id="6.10.340.10">
    <property type="match status" value="1"/>
</dbReference>
<protein>
    <recommendedName>
        <fullName evidence="9">Methyl-accepting chemotaxis protein</fullName>
    </recommendedName>
</protein>
<dbReference type="EMBL" id="ADLK01000009">
    <property type="protein sequence ID" value="KMW22453.1"/>
    <property type="molecule type" value="Genomic_DNA"/>
</dbReference>
<dbReference type="InterPro" id="IPR004089">
    <property type="entry name" value="MCPsignal_dom"/>
</dbReference>
<evidence type="ECO:0000256" key="1">
    <source>
        <dbReference type="ARBA" id="ARBA00022500"/>
    </source>
</evidence>
<keyword evidence="3" id="KW-0807">Transducer</keyword>
<dbReference type="SUPFAM" id="SSF58104">
    <property type="entry name" value="Methyl-accepting chemotaxis protein (MCP) signaling domain"/>
    <property type="match status" value="1"/>
</dbReference>
<feature type="transmembrane region" description="Helical" evidence="4">
    <location>
        <begin position="12"/>
        <end position="33"/>
    </location>
</feature>
<dbReference type="InterPro" id="IPR003660">
    <property type="entry name" value="HAMP_dom"/>
</dbReference>
<evidence type="ECO:0000256" key="2">
    <source>
        <dbReference type="ARBA" id="ARBA00029447"/>
    </source>
</evidence>
<dbReference type="CDD" id="cd06225">
    <property type="entry name" value="HAMP"/>
    <property type="match status" value="1"/>
</dbReference>
<dbReference type="RefSeq" id="WP_048929454.1">
    <property type="nucleotide sequence ID" value="NZ_KQ235876.1"/>
</dbReference>
<dbReference type="SMART" id="SM00283">
    <property type="entry name" value="MA"/>
    <property type="match status" value="1"/>
</dbReference>
<keyword evidence="4" id="KW-1133">Transmembrane helix</keyword>
<dbReference type="Pfam" id="PF12729">
    <property type="entry name" value="4HB_MCP_1"/>
    <property type="match status" value="1"/>
</dbReference>
<dbReference type="PANTHER" id="PTHR43531:SF11">
    <property type="entry name" value="METHYL-ACCEPTING CHEMOTAXIS PROTEIN 3"/>
    <property type="match status" value="1"/>
</dbReference>
<organism evidence="7 8">
    <name type="scientific">[Clostridium] citroniae WAL-19142</name>
    <dbReference type="NCBI Taxonomy" id="742734"/>
    <lineage>
        <taxon>Bacteria</taxon>
        <taxon>Bacillati</taxon>
        <taxon>Bacillota</taxon>
        <taxon>Clostridia</taxon>
        <taxon>Lachnospirales</taxon>
        <taxon>Lachnospiraceae</taxon>
        <taxon>Enterocloster</taxon>
    </lineage>
</organism>
<dbReference type="GO" id="GO:0004888">
    <property type="term" value="F:transmembrane signaling receptor activity"/>
    <property type="evidence" value="ECO:0007669"/>
    <property type="project" value="InterPro"/>
</dbReference>
<dbReference type="PROSITE" id="PS51257">
    <property type="entry name" value="PROKAR_LIPOPROTEIN"/>
    <property type="match status" value="1"/>
</dbReference>
<dbReference type="Pfam" id="PF00672">
    <property type="entry name" value="HAMP"/>
    <property type="match status" value="1"/>
</dbReference>
<comment type="similarity">
    <text evidence="2">Belongs to the methyl-accepting chemotaxis (MCP) protein family.</text>
</comment>
<reference evidence="7 8" key="1">
    <citation type="submission" date="2011-04" db="EMBL/GenBank/DDBJ databases">
        <title>The Genome Sequence of Clostridium citroniae WAL-19142.</title>
        <authorList>
            <consortium name="The Broad Institute Genome Sequencing Platform"/>
            <person name="Earl A."/>
            <person name="Ward D."/>
            <person name="Feldgarden M."/>
            <person name="Gevers D."/>
            <person name="Warren Y.A."/>
            <person name="Tyrrell K.L."/>
            <person name="Citron D.M."/>
            <person name="Goldstein E.J."/>
            <person name="Daigneault M."/>
            <person name="Allen-Vercoe E."/>
            <person name="Young S.K."/>
            <person name="Zeng Q."/>
            <person name="Gargeya S."/>
            <person name="Fitzgerald M."/>
            <person name="Haas B."/>
            <person name="Abouelleil A."/>
            <person name="Alvarado L."/>
            <person name="Arachchi H.M."/>
            <person name="Berlin A."/>
            <person name="Brown A."/>
            <person name="Chapman S.B."/>
            <person name="Chen Z."/>
            <person name="Dunbar C."/>
            <person name="Freedman E."/>
            <person name="Gearin G."/>
            <person name="Gellesch M."/>
            <person name="Goldberg J."/>
            <person name="Griggs A."/>
            <person name="Gujja S."/>
            <person name="Heilman E.R."/>
            <person name="Heiman D."/>
            <person name="Howarth C."/>
            <person name="Larson L."/>
            <person name="Lui A."/>
            <person name="MacDonald P.J."/>
            <person name="Mehta T."/>
            <person name="Montmayeur A."/>
            <person name="Murphy C."/>
            <person name="Neiman D."/>
            <person name="Pearson M."/>
            <person name="Priest M."/>
            <person name="Roberts A."/>
            <person name="Saif S."/>
            <person name="Shea T."/>
            <person name="Shenoy N."/>
            <person name="Sisk P."/>
            <person name="Stolte C."/>
            <person name="Sykes S."/>
            <person name="White J."/>
            <person name="Yandava C."/>
            <person name="Wortman J."/>
            <person name="Nusbaum C."/>
            <person name="Birren B."/>
        </authorList>
    </citation>
    <scope>NUCLEOTIDE SEQUENCE [LARGE SCALE GENOMIC DNA]</scope>
    <source>
        <strain evidence="7 8">WAL-19142</strain>
    </source>
</reference>
<dbReference type="PANTHER" id="PTHR43531">
    <property type="entry name" value="PROTEIN ICFG"/>
    <property type="match status" value="1"/>
</dbReference>
<proteinExistence type="inferred from homology"/>
<dbReference type="AlphaFoldDB" id="A0A0J9CBC9"/>
<dbReference type="InterPro" id="IPR024478">
    <property type="entry name" value="HlyB_4HB_MCP"/>
</dbReference>
<dbReference type="InterPro" id="IPR004090">
    <property type="entry name" value="Chemotax_Me-accpt_rcpt"/>
</dbReference>
<feature type="transmembrane region" description="Helical" evidence="4">
    <location>
        <begin position="188"/>
        <end position="210"/>
    </location>
</feature>
<evidence type="ECO:0000259" key="5">
    <source>
        <dbReference type="PROSITE" id="PS50111"/>
    </source>
</evidence>
<gene>
    <name evidence="7" type="ORF">HMPREF9470_01332</name>
</gene>
<dbReference type="PROSITE" id="PS50111">
    <property type="entry name" value="CHEMOTAXIS_TRANSDUC_2"/>
    <property type="match status" value="1"/>
</dbReference>
<comment type="caution">
    <text evidence="7">The sequence shown here is derived from an EMBL/GenBank/DDBJ whole genome shotgun (WGS) entry which is preliminary data.</text>
</comment>
<dbReference type="Proteomes" id="UP000037392">
    <property type="component" value="Unassembled WGS sequence"/>
</dbReference>
<keyword evidence="4" id="KW-0812">Transmembrane</keyword>
<feature type="domain" description="HAMP" evidence="6">
    <location>
        <begin position="208"/>
        <end position="261"/>
    </location>
</feature>
<evidence type="ECO:0000313" key="7">
    <source>
        <dbReference type="EMBL" id="KMW22453.1"/>
    </source>
</evidence>
<evidence type="ECO:0000259" key="6">
    <source>
        <dbReference type="PROSITE" id="PS50885"/>
    </source>
</evidence>
<keyword evidence="1" id="KW-0145">Chemotaxis</keyword>
<dbReference type="GO" id="GO:0005886">
    <property type="term" value="C:plasma membrane"/>
    <property type="evidence" value="ECO:0007669"/>
    <property type="project" value="TreeGrafter"/>
</dbReference>
<dbReference type="SMART" id="SM00304">
    <property type="entry name" value="HAMP"/>
    <property type="match status" value="1"/>
</dbReference>
<keyword evidence="4" id="KW-0472">Membrane</keyword>
<evidence type="ECO:0000313" key="8">
    <source>
        <dbReference type="Proteomes" id="UP000037392"/>
    </source>
</evidence>
<dbReference type="GeneID" id="93165805"/>
<dbReference type="PROSITE" id="PS50885">
    <property type="entry name" value="HAMP"/>
    <property type="match status" value="1"/>
</dbReference>
<dbReference type="PATRIC" id="fig|742734.4.peg.1428"/>
<evidence type="ECO:0000256" key="4">
    <source>
        <dbReference type="SAM" id="Phobius"/>
    </source>
</evidence>
<sequence length="561" mass="60442">MKNFKVANKLFISYAVIITMLIAGCVVSIVDLVKLGGQIQTFYNGPFTVNSSANIVNANFEGMQKSVYRSISNTNPEIIHEAMENAEDAARAIQEQLPVIEQHFMGDKEIIARLDAALTKLTPMREKVLDLASRNKKAEAADYMEKNNILVIREAQTELNHLIENGNTKGEVLVAGLRERQINAVTSMAVLGIAGIIISAGFGFCIARGITQPVRELEQAARSLSEGNFSAIRITYRSKDELGNLADDMRSMVATLSSVIQDETYLLSEMSKGNLKVRSNQKERYLGDLNQMLVSVEKINSRLSSTLLQINQSAREVAAGSEQVSQGAQTLAQGATEQAASVEELSGTIRNISDQVVRNTENAKNSSERSGMVRSKVLESSVCMEELLGAMSEISKGSGEIRTIMRTIEDIAFHTNILALNASVEAARAGEMGKGFAVVAKEVRSLADKSASASKSTAALIESSLQTIQDGKKIANKTAVSLTEVVRGVEGVTDSLNDIAEASTDQSDAILRLSESVNIISGVVQTNSATAQESAAASEELSSQAQFLRGLVDYFKLEEGA</sequence>
<feature type="domain" description="Methyl-accepting transducer" evidence="5">
    <location>
        <begin position="313"/>
        <end position="542"/>
    </location>
</feature>
<dbReference type="Gene3D" id="1.10.287.950">
    <property type="entry name" value="Methyl-accepting chemotaxis protein"/>
    <property type="match status" value="1"/>
</dbReference>
<dbReference type="PRINTS" id="PR00260">
    <property type="entry name" value="CHEMTRNSDUCR"/>
</dbReference>
<dbReference type="Pfam" id="PF00015">
    <property type="entry name" value="MCPsignal"/>
    <property type="match status" value="1"/>
</dbReference>
<evidence type="ECO:0008006" key="9">
    <source>
        <dbReference type="Google" id="ProtNLM"/>
    </source>
</evidence>